<protein>
    <submittedName>
        <fullName evidence="3">Aminotransferase class V-fold PLP-dependent enzyme</fullName>
    </submittedName>
</protein>
<dbReference type="GO" id="GO:0008483">
    <property type="term" value="F:transaminase activity"/>
    <property type="evidence" value="ECO:0007669"/>
    <property type="project" value="UniProtKB-KW"/>
</dbReference>
<keyword evidence="3" id="KW-0808">Transferase</keyword>
<name>A0A2W2A845_9BACT</name>
<proteinExistence type="predicted"/>
<dbReference type="Gene3D" id="3.40.640.10">
    <property type="entry name" value="Type I PLP-dependent aspartate aminotransferase-like (Major domain)"/>
    <property type="match status" value="1"/>
</dbReference>
<accession>A0A2W2A845</accession>
<dbReference type="Proteomes" id="UP000248745">
    <property type="component" value="Unassembled WGS sequence"/>
</dbReference>
<dbReference type="PANTHER" id="PTHR43586:SF15">
    <property type="entry name" value="BLR3095 PROTEIN"/>
    <property type="match status" value="1"/>
</dbReference>
<dbReference type="OrthoDB" id="513408at2"/>
<keyword evidence="3" id="KW-0032">Aminotransferase</keyword>
<gene>
    <name evidence="3" type="ORF">DN068_17950</name>
</gene>
<evidence type="ECO:0000259" key="2">
    <source>
        <dbReference type="Pfam" id="PF00266"/>
    </source>
</evidence>
<keyword evidence="1" id="KW-0663">Pyridoxal phosphate</keyword>
<dbReference type="Gene3D" id="3.90.1150.10">
    <property type="entry name" value="Aspartate Aminotransferase, domain 1"/>
    <property type="match status" value="1"/>
</dbReference>
<evidence type="ECO:0000313" key="3">
    <source>
        <dbReference type="EMBL" id="PZF71525.1"/>
    </source>
</evidence>
<dbReference type="Pfam" id="PF00266">
    <property type="entry name" value="Aminotran_5"/>
    <property type="match status" value="1"/>
</dbReference>
<dbReference type="InterPro" id="IPR015421">
    <property type="entry name" value="PyrdxlP-dep_Trfase_major"/>
</dbReference>
<dbReference type="PANTHER" id="PTHR43586">
    <property type="entry name" value="CYSTEINE DESULFURASE"/>
    <property type="match status" value="1"/>
</dbReference>
<reference evidence="3 4" key="1">
    <citation type="submission" date="2018-06" db="EMBL/GenBank/DDBJ databases">
        <title>Mucibacter soli gen. nov., sp. nov., a new member of the family Chitinophagaceae producing mucin.</title>
        <authorList>
            <person name="Kim M.-K."/>
            <person name="Park S."/>
            <person name="Kim T.-S."/>
            <person name="Joung Y."/>
            <person name="Han J.-H."/>
            <person name="Kim S.B."/>
        </authorList>
    </citation>
    <scope>NUCLEOTIDE SEQUENCE [LARGE SCALE GENOMIC DNA]</scope>
    <source>
        <strain evidence="3 4">R1-15</strain>
    </source>
</reference>
<dbReference type="InterPro" id="IPR015422">
    <property type="entry name" value="PyrdxlP-dep_Trfase_small"/>
</dbReference>
<dbReference type="AlphaFoldDB" id="A0A2W2A845"/>
<keyword evidence="4" id="KW-1185">Reference proteome</keyword>
<dbReference type="InterPro" id="IPR015424">
    <property type="entry name" value="PyrdxlP-dep_Trfase"/>
</dbReference>
<dbReference type="InterPro" id="IPR000192">
    <property type="entry name" value="Aminotrans_V_dom"/>
</dbReference>
<dbReference type="SUPFAM" id="SSF53383">
    <property type="entry name" value="PLP-dependent transferases"/>
    <property type="match status" value="1"/>
</dbReference>
<comment type="caution">
    <text evidence="3">The sequence shown here is derived from an EMBL/GenBank/DDBJ whole genome shotgun (WGS) entry which is preliminary data.</text>
</comment>
<evidence type="ECO:0000256" key="1">
    <source>
        <dbReference type="ARBA" id="ARBA00022898"/>
    </source>
</evidence>
<sequence>MIARLRIFGIPKPNNVSTKTYLNTAACGLLDEGALQQTNAFYQAMLTESSTASEIVRDKRIPEIRENLASFLGASASEIAFVPNFSYALNCIVQALKGTEKVLLFKTDYPSVYEPFRINNFDITWIEVEADGFTINTDVLKEKLLQEKIDLLVISHVQWLSGFKLNLVDIGTFCKKHKIIFIVDATQSLGAIEINMGDIHADVLIASNYKWMNAGFGTGVMYMSESFMQGYPPVIGGNNSYTIKDGIRQYVPSVRSFEPGHTNLHALLILDATVQFKRAKGVAAIEAHNRQLTQQLLDNVPDDLLVGPKTLENRSSIVYLKADKQLQDYLTENNIVVTRLDSMVRVSMHFYNTPADVAVLTDCLKAYRIH</sequence>
<feature type="domain" description="Aminotransferase class V" evidence="2">
    <location>
        <begin position="21"/>
        <end position="359"/>
    </location>
</feature>
<dbReference type="EMBL" id="QKTW01000023">
    <property type="protein sequence ID" value="PZF71525.1"/>
    <property type="molecule type" value="Genomic_DNA"/>
</dbReference>
<organism evidence="3 4">
    <name type="scientific">Taibaiella soli</name>
    <dbReference type="NCBI Taxonomy" id="1649169"/>
    <lineage>
        <taxon>Bacteria</taxon>
        <taxon>Pseudomonadati</taxon>
        <taxon>Bacteroidota</taxon>
        <taxon>Chitinophagia</taxon>
        <taxon>Chitinophagales</taxon>
        <taxon>Chitinophagaceae</taxon>
        <taxon>Taibaiella</taxon>
    </lineage>
</organism>
<evidence type="ECO:0000313" key="4">
    <source>
        <dbReference type="Proteomes" id="UP000248745"/>
    </source>
</evidence>